<evidence type="ECO:0008006" key="3">
    <source>
        <dbReference type="Google" id="ProtNLM"/>
    </source>
</evidence>
<dbReference type="Gene3D" id="3.90.550.10">
    <property type="entry name" value="Spore Coat Polysaccharide Biosynthesis Protein SpsA, Chain A"/>
    <property type="match status" value="1"/>
</dbReference>
<dbReference type="InParanoid" id="A0A2I1DNG5"/>
<dbReference type="CDD" id="cd00761">
    <property type="entry name" value="Glyco_tranf_GTA_type"/>
    <property type="match status" value="1"/>
</dbReference>
<keyword evidence="2" id="KW-1185">Reference proteome</keyword>
<dbReference type="Pfam" id="PF13641">
    <property type="entry name" value="Glyco_tranf_2_3"/>
    <property type="match status" value="1"/>
</dbReference>
<dbReference type="InterPro" id="IPR029044">
    <property type="entry name" value="Nucleotide-diphossugar_trans"/>
</dbReference>
<dbReference type="Proteomes" id="UP000234329">
    <property type="component" value="Unassembled WGS sequence"/>
</dbReference>
<gene>
    <name evidence="1" type="ORF">B1757_04145</name>
</gene>
<comment type="caution">
    <text evidence="1">The sequence shown here is derived from an EMBL/GenBank/DDBJ whole genome shotgun (WGS) entry which is preliminary data.</text>
</comment>
<evidence type="ECO:0000313" key="1">
    <source>
        <dbReference type="EMBL" id="PKY11417.1"/>
    </source>
</evidence>
<protein>
    <recommendedName>
        <fullName evidence="3">Glycosyl transferase family 2</fullName>
    </recommendedName>
</protein>
<dbReference type="OrthoDB" id="114108at2"/>
<name>A0A2I1DNG5_9PROT</name>
<reference evidence="1 2" key="1">
    <citation type="submission" date="2017-03" db="EMBL/GenBank/DDBJ databases">
        <title>Draft genime sequence of the acidophilic sulfur-oxidizing bacterium Acidithiobacillus sp. SH, isolated from seawater.</title>
        <authorList>
            <person name="Sharmin S."/>
            <person name="Tokuhisa M."/>
            <person name="Kanao T."/>
            <person name="Kamimura K."/>
        </authorList>
    </citation>
    <scope>NUCLEOTIDE SEQUENCE [LARGE SCALE GENOMIC DNA]</scope>
    <source>
        <strain evidence="1 2">SH</strain>
    </source>
</reference>
<organism evidence="1 2">
    <name type="scientific">Acidithiobacillus marinus</name>
    <dbReference type="NCBI Taxonomy" id="187490"/>
    <lineage>
        <taxon>Bacteria</taxon>
        <taxon>Pseudomonadati</taxon>
        <taxon>Pseudomonadota</taxon>
        <taxon>Acidithiobacillia</taxon>
        <taxon>Acidithiobacillales</taxon>
        <taxon>Acidithiobacillaceae</taxon>
        <taxon>Acidithiobacillus</taxon>
    </lineage>
</organism>
<dbReference type="SUPFAM" id="SSF53448">
    <property type="entry name" value="Nucleotide-diphospho-sugar transferases"/>
    <property type="match status" value="1"/>
</dbReference>
<dbReference type="RefSeq" id="WP_101537124.1">
    <property type="nucleotide sequence ID" value="NZ_MXAV01000013.1"/>
</dbReference>
<dbReference type="EMBL" id="MXAV01000013">
    <property type="protein sequence ID" value="PKY11417.1"/>
    <property type="molecule type" value="Genomic_DNA"/>
</dbReference>
<sequence>MKINVLINSVNRPKDLERLLQALMAQIRRPDSLYILIHPRDTESGKHIETLVGSAIPWTLACKDQSGPLVAMQHALQMMTCDVVAFTHDDAAPRADWLEKVASTLITKPECAGVGGRDFPVTAISQNPPLVEKVGKVTWYGKIIAQHHLPCVGARYVDFLSGVNAAYRHDILVATGLDIRLQWQQDTCWHWEMSLGLAVKRQGWKQYYDPELIVDHYPGKLFSGQKDSYWFAATRRRTFNETLILMNYLSVLGRGCCMIYALLIGSPDSYGIVQCLRYWPRDGRLAFRKWMDAMRGRYTGMRAWLYPGLCP</sequence>
<proteinExistence type="predicted"/>
<dbReference type="AlphaFoldDB" id="A0A2I1DNG5"/>
<accession>A0A2I1DNG5</accession>
<evidence type="ECO:0000313" key="2">
    <source>
        <dbReference type="Proteomes" id="UP000234329"/>
    </source>
</evidence>